<name>A0A327Q0W4_9BACT</name>
<dbReference type="EMBL" id="QLLL01000015">
    <property type="protein sequence ID" value="RAI97534.1"/>
    <property type="molecule type" value="Genomic_DNA"/>
</dbReference>
<dbReference type="AlphaFoldDB" id="A0A327Q0W4"/>
<feature type="domain" description="Phage tail collar" evidence="1">
    <location>
        <begin position="10"/>
        <end position="66"/>
    </location>
</feature>
<dbReference type="InterPro" id="IPR037053">
    <property type="entry name" value="Phage_tail_collar_dom_sf"/>
</dbReference>
<organism evidence="2 3">
    <name type="scientific">Chitinophaga skermanii</name>
    <dbReference type="NCBI Taxonomy" id="331697"/>
    <lineage>
        <taxon>Bacteria</taxon>
        <taxon>Pseudomonadati</taxon>
        <taxon>Bacteroidota</taxon>
        <taxon>Chitinophagia</taxon>
        <taxon>Chitinophagales</taxon>
        <taxon>Chitinophagaceae</taxon>
        <taxon>Chitinophaga</taxon>
    </lineage>
</organism>
<dbReference type="InterPro" id="IPR011083">
    <property type="entry name" value="Phage_tail_collar_dom"/>
</dbReference>
<comment type="caution">
    <text evidence="2">The sequence shown here is derived from an EMBL/GenBank/DDBJ whole genome shotgun (WGS) entry which is preliminary data.</text>
</comment>
<dbReference type="RefSeq" id="WP_111600418.1">
    <property type="nucleotide sequence ID" value="NZ_QLLL01000015.1"/>
</dbReference>
<reference evidence="2 3" key="1">
    <citation type="submission" date="2018-06" db="EMBL/GenBank/DDBJ databases">
        <title>Genomic Encyclopedia of Archaeal and Bacterial Type Strains, Phase II (KMG-II): from individual species to whole genera.</title>
        <authorList>
            <person name="Goeker M."/>
        </authorList>
    </citation>
    <scope>NUCLEOTIDE SEQUENCE [LARGE SCALE GENOMIC DNA]</scope>
    <source>
        <strain evidence="2 3">DSM 23857</strain>
    </source>
</reference>
<proteinExistence type="predicted"/>
<dbReference type="Gene3D" id="3.90.1340.10">
    <property type="entry name" value="Phage tail collar domain"/>
    <property type="match status" value="1"/>
</dbReference>
<evidence type="ECO:0000259" key="1">
    <source>
        <dbReference type="Pfam" id="PF07484"/>
    </source>
</evidence>
<dbReference type="Proteomes" id="UP000249547">
    <property type="component" value="Unassembled WGS sequence"/>
</dbReference>
<accession>A0A327Q0W4</accession>
<sequence length="195" mass="20573">MFAGTDEYLGTIIAMAGTFAPAGTLMANGGTAEISWNEALYTLMGIKFGGNGANTFGLPDLRGRVPLGMGTTLFGETYNWGDQGGTATVTLLTSQLPTHTHALSDAFISIQQPVANTNGVTNNPTNYVHAIGVSTVELGYKPYNTEASVSQGVKMKLKSDGITNIAGSSMPHPNMMPYNTITYCVISEGIYPSQY</sequence>
<dbReference type="SUPFAM" id="SSF88874">
    <property type="entry name" value="Receptor-binding domain of short tail fibre protein gp12"/>
    <property type="match status" value="1"/>
</dbReference>
<evidence type="ECO:0000313" key="2">
    <source>
        <dbReference type="EMBL" id="RAI97534.1"/>
    </source>
</evidence>
<gene>
    <name evidence="2" type="ORF">LX64_05038</name>
</gene>
<keyword evidence="3" id="KW-1185">Reference proteome</keyword>
<protein>
    <submittedName>
        <fullName evidence="2">Microcystin-dependent protein</fullName>
    </submittedName>
</protein>
<dbReference type="Pfam" id="PF07484">
    <property type="entry name" value="Collar"/>
    <property type="match status" value="1"/>
</dbReference>
<evidence type="ECO:0000313" key="3">
    <source>
        <dbReference type="Proteomes" id="UP000249547"/>
    </source>
</evidence>